<accession>A0ABD5XNY5</accession>
<dbReference type="GeneID" id="81121301"/>
<organism evidence="1 2">
    <name type="scientific">Halobaculum litoreum</name>
    <dbReference type="NCBI Taxonomy" id="3031998"/>
    <lineage>
        <taxon>Archaea</taxon>
        <taxon>Methanobacteriati</taxon>
        <taxon>Methanobacteriota</taxon>
        <taxon>Stenosarchaea group</taxon>
        <taxon>Halobacteria</taxon>
        <taxon>Halobacteriales</taxon>
        <taxon>Haloferacaceae</taxon>
        <taxon>Halobaculum</taxon>
    </lineage>
</organism>
<protein>
    <submittedName>
        <fullName evidence="1">Uncharacterized protein</fullName>
    </submittedName>
</protein>
<dbReference type="RefSeq" id="WP_284014091.1">
    <property type="nucleotide sequence ID" value="NZ_CP126156.1"/>
</dbReference>
<proteinExistence type="predicted"/>
<keyword evidence="2" id="KW-1185">Reference proteome</keyword>
<dbReference type="Proteomes" id="UP001596368">
    <property type="component" value="Unassembled WGS sequence"/>
</dbReference>
<sequence>MPTVAVPHLAVVDLDPNVLAERRVFAPVLEPAGGTAGRRGPRRPAGRLTERKQKFAMSKANLCQIQI</sequence>
<dbReference type="AlphaFoldDB" id="A0ABD5XNY5"/>
<reference evidence="1 2" key="1">
    <citation type="journal article" date="2019" name="Int. J. Syst. Evol. Microbiol.">
        <title>The Global Catalogue of Microorganisms (GCM) 10K type strain sequencing project: providing services to taxonomists for standard genome sequencing and annotation.</title>
        <authorList>
            <consortium name="The Broad Institute Genomics Platform"/>
            <consortium name="The Broad Institute Genome Sequencing Center for Infectious Disease"/>
            <person name="Wu L."/>
            <person name="Ma J."/>
        </authorList>
    </citation>
    <scope>NUCLEOTIDE SEQUENCE [LARGE SCALE GENOMIC DNA]</scope>
    <source>
        <strain evidence="1 2">DT92</strain>
    </source>
</reference>
<gene>
    <name evidence="1" type="ORF">ACFQRB_11090</name>
</gene>
<name>A0ABD5XNY5_9EURY</name>
<evidence type="ECO:0000313" key="1">
    <source>
        <dbReference type="EMBL" id="MFC7136878.1"/>
    </source>
</evidence>
<evidence type="ECO:0000313" key="2">
    <source>
        <dbReference type="Proteomes" id="UP001596368"/>
    </source>
</evidence>
<dbReference type="EMBL" id="JBHSZG010000001">
    <property type="protein sequence ID" value="MFC7136878.1"/>
    <property type="molecule type" value="Genomic_DNA"/>
</dbReference>
<comment type="caution">
    <text evidence="1">The sequence shown here is derived from an EMBL/GenBank/DDBJ whole genome shotgun (WGS) entry which is preliminary data.</text>
</comment>